<comment type="caution">
    <text evidence="1">The sequence shown here is derived from an EMBL/GenBank/DDBJ whole genome shotgun (WGS) entry which is preliminary data.</text>
</comment>
<name>K0RXV1_THAOC</name>
<protein>
    <submittedName>
        <fullName evidence="1">Uncharacterized protein</fullName>
    </submittedName>
</protein>
<dbReference type="EMBL" id="AGNL01028740">
    <property type="protein sequence ID" value="EJK57284.1"/>
    <property type="molecule type" value="Genomic_DNA"/>
</dbReference>
<proteinExistence type="predicted"/>
<reference evidence="1 2" key="1">
    <citation type="journal article" date="2012" name="Genome Biol.">
        <title>Genome and low-iron response of an oceanic diatom adapted to chronic iron limitation.</title>
        <authorList>
            <person name="Lommer M."/>
            <person name="Specht M."/>
            <person name="Roy A.S."/>
            <person name="Kraemer L."/>
            <person name="Andreson R."/>
            <person name="Gutowska M.A."/>
            <person name="Wolf J."/>
            <person name="Bergner S.V."/>
            <person name="Schilhabel M.B."/>
            <person name="Klostermeier U.C."/>
            <person name="Beiko R.G."/>
            <person name="Rosenstiel P."/>
            <person name="Hippler M."/>
            <person name="Laroche J."/>
        </authorList>
    </citation>
    <scope>NUCLEOTIDE SEQUENCE [LARGE SCALE GENOMIC DNA]</scope>
    <source>
        <strain evidence="1 2">CCMP1005</strain>
    </source>
</reference>
<organism evidence="1 2">
    <name type="scientific">Thalassiosira oceanica</name>
    <name type="common">Marine diatom</name>
    <dbReference type="NCBI Taxonomy" id="159749"/>
    <lineage>
        <taxon>Eukaryota</taxon>
        <taxon>Sar</taxon>
        <taxon>Stramenopiles</taxon>
        <taxon>Ochrophyta</taxon>
        <taxon>Bacillariophyta</taxon>
        <taxon>Coscinodiscophyceae</taxon>
        <taxon>Thalassiosirophycidae</taxon>
        <taxon>Thalassiosirales</taxon>
        <taxon>Thalassiosiraceae</taxon>
        <taxon>Thalassiosira</taxon>
    </lineage>
</organism>
<evidence type="ECO:0000313" key="1">
    <source>
        <dbReference type="EMBL" id="EJK57284.1"/>
    </source>
</evidence>
<gene>
    <name evidence="1" type="ORF">THAOC_22688</name>
</gene>
<accession>K0RXV1</accession>
<keyword evidence="2" id="KW-1185">Reference proteome</keyword>
<dbReference type="Proteomes" id="UP000266841">
    <property type="component" value="Unassembled WGS sequence"/>
</dbReference>
<dbReference type="AlphaFoldDB" id="K0RXV1"/>
<sequence>MKETLLRKHIPNIVVRHFMHLVRKTCNLPTREYDVHCALCAQACEAQASLGTEAILQGYLVKEWTSAITQHYRPPPAPTNNPSGTHALHITSAQDARDTARILHFKEHHTTTLRQCDWNRVAFPVASLATWRRRTRKDLLRSLERLHRLYLDEQRLATQGQRTLTNWLQSGSNPT</sequence>
<evidence type="ECO:0000313" key="2">
    <source>
        <dbReference type="Proteomes" id="UP000266841"/>
    </source>
</evidence>